<protein>
    <recommendedName>
        <fullName evidence="3">ACT domain-containing protein</fullName>
    </recommendedName>
</protein>
<name>A0A318LP80_9PSEU</name>
<proteinExistence type="predicted"/>
<reference evidence="1 2" key="1">
    <citation type="submission" date="2016-07" db="EMBL/GenBank/DDBJ databases">
        <title>Draft genome sequence of Prauserella sp. YIM 121212, isolated from alkaline soil.</title>
        <authorList>
            <person name="Ruckert C."/>
            <person name="Albersmeier A."/>
            <person name="Jiang C.-L."/>
            <person name="Jiang Y."/>
            <person name="Kalinowski J."/>
            <person name="Schneider O."/>
            <person name="Winkler A."/>
            <person name="Zotchev S.B."/>
        </authorList>
    </citation>
    <scope>NUCLEOTIDE SEQUENCE [LARGE SCALE GENOMIC DNA]</scope>
    <source>
        <strain evidence="1 2">YIM 121212</strain>
    </source>
</reference>
<sequence length="94" mass="10048">MSLAIGPATHRIPSARAAFPMRRRIATYFTGGVEGLLTLSSALHRGGYQVHDLAVDIRDGVAESSVVGTIMTTDVEQLLDSLRELPTVVSAELL</sequence>
<dbReference type="Proteomes" id="UP000247892">
    <property type="component" value="Unassembled WGS sequence"/>
</dbReference>
<dbReference type="RefSeq" id="WP_110336377.1">
    <property type="nucleotide sequence ID" value="NZ_JBHVKT010000001.1"/>
</dbReference>
<evidence type="ECO:0000313" key="1">
    <source>
        <dbReference type="EMBL" id="PXY36366.1"/>
    </source>
</evidence>
<dbReference type="AlphaFoldDB" id="A0A318LP80"/>
<evidence type="ECO:0008006" key="3">
    <source>
        <dbReference type="Google" id="ProtNLM"/>
    </source>
</evidence>
<dbReference type="EMBL" id="MASU01000005">
    <property type="protein sequence ID" value="PXY36366.1"/>
    <property type="molecule type" value="Genomic_DNA"/>
</dbReference>
<comment type="caution">
    <text evidence="1">The sequence shown here is derived from an EMBL/GenBank/DDBJ whole genome shotgun (WGS) entry which is preliminary data.</text>
</comment>
<keyword evidence="2" id="KW-1185">Reference proteome</keyword>
<evidence type="ECO:0000313" key="2">
    <source>
        <dbReference type="Proteomes" id="UP000247892"/>
    </source>
</evidence>
<gene>
    <name evidence="1" type="ORF">BA062_13220</name>
</gene>
<dbReference type="OrthoDB" id="3579125at2"/>
<accession>A0A318LP80</accession>
<organism evidence="1 2">
    <name type="scientific">Prauserella flavalba</name>
    <dbReference type="NCBI Taxonomy" id="1477506"/>
    <lineage>
        <taxon>Bacteria</taxon>
        <taxon>Bacillati</taxon>
        <taxon>Actinomycetota</taxon>
        <taxon>Actinomycetes</taxon>
        <taxon>Pseudonocardiales</taxon>
        <taxon>Pseudonocardiaceae</taxon>
        <taxon>Prauserella</taxon>
    </lineage>
</organism>